<dbReference type="InterPro" id="IPR003593">
    <property type="entry name" value="AAA+_ATPase"/>
</dbReference>
<dbReference type="Proteomes" id="UP000319804">
    <property type="component" value="Unassembled WGS sequence"/>
</dbReference>
<dbReference type="AlphaFoldDB" id="A0A543K733"/>
<comment type="caution">
    <text evidence="5">The sequence shown here is derived from an EMBL/GenBank/DDBJ whole genome shotgun (WGS) entry which is preliminary data.</text>
</comment>
<dbReference type="SMART" id="SM00382">
    <property type="entry name" value="AAA"/>
    <property type="match status" value="1"/>
</dbReference>
<reference evidence="5 6" key="1">
    <citation type="submission" date="2019-06" db="EMBL/GenBank/DDBJ databases">
        <title>Sequencing the genomes of 1000 actinobacteria strains.</title>
        <authorList>
            <person name="Klenk H.-P."/>
        </authorList>
    </citation>
    <scope>NUCLEOTIDE SEQUENCE [LARGE SCALE GENOMIC DNA]</scope>
    <source>
        <strain evidence="5 6">DSM 20427</strain>
    </source>
</reference>
<keyword evidence="6" id="KW-1185">Reference proteome</keyword>
<name>A0A543K733_9MICO</name>
<evidence type="ECO:0000256" key="3">
    <source>
        <dbReference type="ARBA" id="ARBA00022840"/>
    </source>
</evidence>
<evidence type="ECO:0000259" key="4">
    <source>
        <dbReference type="SMART" id="SM00382"/>
    </source>
</evidence>
<evidence type="ECO:0000256" key="2">
    <source>
        <dbReference type="ARBA" id="ARBA00022741"/>
    </source>
</evidence>
<dbReference type="InterPro" id="IPR050221">
    <property type="entry name" value="26S_Proteasome_ATPase"/>
</dbReference>
<dbReference type="InterPro" id="IPR003959">
    <property type="entry name" value="ATPase_AAA_core"/>
</dbReference>
<dbReference type="GO" id="GO:0016887">
    <property type="term" value="F:ATP hydrolysis activity"/>
    <property type="evidence" value="ECO:0007669"/>
    <property type="project" value="InterPro"/>
</dbReference>
<evidence type="ECO:0000313" key="5">
    <source>
        <dbReference type="EMBL" id="TQM90875.1"/>
    </source>
</evidence>
<sequence>MASDDDDAFLSQFQQLLRRLNERPDDRPGTLTPLGERLQEHLGADPRHLPVVVEQVPPHRLIDLDLALEDVSAGTPSKTLGVTGGQARHHEDLASLIQNPYTRFAADAAVEYATVADGPRSTRQVVAMGLRLLRWRGKPLVALQRAANPRYGRSTAELEILASDVDTTTAFIDELRRRMNALSVVRGQVVTFGRDEYGQGIGPMTFLDRPDVSADAVILPTGVLERVRDHVVGVTENADALRARGQHLKRGVLLYGPPGTGKTLTVRYLLHELPEATTVLLQGGSLGLVAEVARLARALAPAIVVLEDVDLVAAERGTFGLQPMLFEVLDALDGIDGDADVAFVLTTNRADVLEPALAARPGRIDLAVEIPLPDAAARRELFALYAAGLPLRTAALEAAADEAEGVTASFAKEVIRRAVLRATLAGREVTDDDLAAALTELRESTEGVSRILFGGEHGGPAHPGGAGGGAAFIAGGFG</sequence>
<keyword evidence="2" id="KW-0547">Nucleotide-binding</keyword>
<dbReference type="SUPFAM" id="SSF52540">
    <property type="entry name" value="P-loop containing nucleoside triphosphate hydrolases"/>
    <property type="match status" value="1"/>
</dbReference>
<dbReference type="EMBL" id="VFPS01000006">
    <property type="protein sequence ID" value="TQM90875.1"/>
    <property type="molecule type" value="Genomic_DNA"/>
</dbReference>
<dbReference type="GO" id="GO:0005524">
    <property type="term" value="F:ATP binding"/>
    <property type="evidence" value="ECO:0007669"/>
    <property type="project" value="UniProtKB-KW"/>
</dbReference>
<accession>A0A543K733</accession>
<dbReference type="Gene3D" id="3.40.50.300">
    <property type="entry name" value="P-loop containing nucleotide triphosphate hydrolases"/>
    <property type="match status" value="1"/>
</dbReference>
<evidence type="ECO:0000313" key="6">
    <source>
        <dbReference type="Proteomes" id="UP000319804"/>
    </source>
</evidence>
<protein>
    <submittedName>
        <fullName evidence="5">ATPase family protein associated with various cellular activities (AAA)</fullName>
    </submittedName>
</protein>
<gene>
    <name evidence="5" type="ORF">FHX68_2722</name>
</gene>
<organism evidence="5 6">
    <name type="scientific">Microbacterium lacticum</name>
    <dbReference type="NCBI Taxonomy" id="33885"/>
    <lineage>
        <taxon>Bacteria</taxon>
        <taxon>Bacillati</taxon>
        <taxon>Actinomycetota</taxon>
        <taxon>Actinomycetes</taxon>
        <taxon>Micrococcales</taxon>
        <taxon>Microbacteriaceae</taxon>
        <taxon>Microbacterium</taxon>
    </lineage>
</organism>
<keyword evidence="3" id="KW-0067">ATP-binding</keyword>
<proteinExistence type="inferred from homology"/>
<dbReference type="InterPro" id="IPR027417">
    <property type="entry name" value="P-loop_NTPase"/>
</dbReference>
<dbReference type="OrthoDB" id="9809379at2"/>
<comment type="similarity">
    <text evidence="1">Belongs to the AAA ATPase family.</text>
</comment>
<dbReference type="PANTHER" id="PTHR23073">
    <property type="entry name" value="26S PROTEASOME REGULATORY SUBUNIT"/>
    <property type="match status" value="1"/>
</dbReference>
<dbReference type="Pfam" id="PF00004">
    <property type="entry name" value="AAA"/>
    <property type="match status" value="1"/>
</dbReference>
<feature type="domain" description="AAA+ ATPase" evidence="4">
    <location>
        <begin position="248"/>
        <end position="374"/>
    </location>
</feature>
<evidence type="ECO:0000256" key="1">
    <source>
        <dbReference type="ARBA" id="ARBA00006914"/>
    </source>
</evidence>
<dbReference type="CDD" id="cd19481">
    <property type="entry name" value="RecA-like_protease"/>
    <property type="match status" value="1"/>
</dbReference>
<dbReference type="RefSeq" id="WP_141380589.1">
    <property type="nucleotide sequence ID" value="NZ_BJNA01000027.1"/>
</dbReference>